<dbReference type="InterPro" id="IPR000262">
    <property type="entry name" value="FMN-dep_DH"/>
</dbReference>
<dbReference type="SUPFAM" id="SSF51395">
    <property type="entry name" value="FMN-linked oxidoreductases"/>
    <property type="match status" value="1"/>
</dbReference>
<sequence length="372" mass="40749">MSQPAGQQLPVSYAEWESRARSVLAKGPFDYIDGGAGYEDTIRVNREAFRSWRLQPQVLRNVSKRDARVTLFGKTYPAPVMLAPISIQGIAHPLGELASARAAAALGVPFILSTVSSRPLEEVAAVMGNAPRWFQLFWPNDPDVTASLLRRAEAAGYSAIVLTVDLPVYGWRERDIRNGYNPFQVGEGIANFVTDPAFRAKLRKPPEQDWQAAISLFGSIFFHPSLSWADLPFLRLHTKLPILIKGILNMQDAELALRYGADGIVVSNHGGRQVDGEVASLDVLPDVLDIVRGRIPVLMDSGIRNGPDVIKAISLGASAILFGRPYIYGLAVAGETGVGRVIQNLFTDLDLTMANCGIRSIAEMNRTFLIRR</sequence>
<comment type="catalytic activity">
    <reaction evidence="5">
        <text>(S)-lactate + O2 = pyruvate + H2O2</text>
        <dbReference type="Rhea" id="RHEA:55868"/>
        <dbReference type="ChEBI" id="CHEBI:15361"/>
        <dbReference type="ChEBI" id="CHEBI:15379"/>
        <dbReference type="ChEBI" id="CHEBI:16240"/>
        <dbReference type="ChEBI" id="CHEBI:16651"/>
    </reaction>
    <physiologicalReaction direction="left-to-right" evidence="5">
        <dbReference type="Rhea" id="RHEA:55869"/>
    </physiologicalReaction>
</comment>
<organism evidence="7 8">
    <name type="scientific">Brevibacillus choshinensis</name>
    <dbReference type="NCBI Taxonomy" id="54911"/>
    <lineage>
        <taxon>Bacteria</taxon>
        <taxon>Bacillati</taxon>
        <taxon>Bacillota</taxon>
        <taxon>Bacilli</taxon>
        <taxon>Bacillales</taxon>
        <taxon>Paenibacillaceae</taxon>
        <taxon>Brevibacillus</taxon>
    </lineage>
</organism>
<accession>A0ABR5N5N0</accession>
<dbReference type="RefSeq" id="WP_055744980.1">
    <property type="nucleotide sequence ID" value="NZ_LJJB01000010.1"/>
</dbReference>
<dbReference type="Gene3D" id="3.20.20.70">
    <property type="entry name" value="Aldolase class I"/>
    <property type="match status" value="1"/>
</dbReference>
<dbReference type="PROSITE" id="PS51349">
    <property type="entry name" value="FMN_HYDROXY_ACID_DH_2"/>
    <property type="match status" value="1"/>
</dbReference>
<proteinExistence type="inferred from homology"/>
<keyword evidence="2" id="KW-0560">Oxidoreductase</keyword>
<dbReference type="InterPro" id="IPR037396">
    <property type="entry name" value="FMN_HAD"/>
</dbReference>
<evidence type="ECO:0000256" key="4">
    <source>
        <dbReference type="ARBA" id="ARBA00029513"/>
    </source>
</evidence>
<evidence type="ECO:0000313" key="7">
    <source>
        <dbReference type="EMBL" id="KQL45912.1"/>
    </source>
</evidence>
<dbReference type="Proteomes" id="UP000051063">
    <property type="component" value="Unassembled WGS sequence"/>
</dbReference>
<dbReference type="PROSITE" id="PS00557">
    <property type="entry name" value="FMN_HYDROXY_ACID_DH_1"/>
    <property type="match status" value="1"/>
</dbReference>
<evidence type="ECO:0000259" key="6">
    <source>
        <dbReference type="PROSITE" id="PS51349"/>
    </source>
</evidence>
<dbReference type="PANTHER" id="PTHR10578:SF143">
    <property type="entry name" value="FMN-DEPENDENT ALPHA-HYDROXY ACID DEHYDROGENASE PB1A11.03"/>
    <property type="match status" value="1"/>
</dbReference>
<comment type="caution">
    <text evidence="7">The sequence shown here is derived from an EMBL/GenBank/DDBJ whole genome shotgun (WGS) entry which is preliminary data.</text>
</comment>
<evidence type="ECO:0000256" key="5">
    <source>
        <dbReference type="ARBA" id="ARBA00048754"/>
    </source>
</evidence>
<keyword evidence="8" id="KW-1185">Reference proteome</keyword>
<dbReference type="InterPro" id="IPR008259">
    <property type="entry name" value="FMN_hydac_DH_AS"/>
</dbReference>
<comment type="cofactor">
    <cofactor evidence="1">
        <name>FMN</name>
        <dbReference type="ChEBI" id="CHEBI:58210"/>
    </cofactor>
</comment>
<name>A0ABR5N5N0_BRECH</name>
<evidence type="ECO:0000256" key="3">
    <source>
        <dbReference type="ARBA" id="ARBA00024042"/>
    </source>
</evidence>
<dbReference type="PIRSF" id="PIRSF000138">
    <property type="entry name" value="Al-hdrx_acd_dh"/>
    <property type="match status" value="1"/>
</dbReference>
<evidence type="ECO:0000256" key="1">
    <source>
        <dbReference type="ARBA" id="ARBA00001917"/>
    </source>
</evidence>
<dbReference type="Pfam" id="PF01070">
    <property type="entry name" value="FMN_dh"/>
    <property type="match status" value="1"/>
</dbReference>
<dbReference type="EMBL" id="LJJB01000010">
    <property type="protein sequence ID" value="KQL45912.1"/>
    <property type="molecule type" value="Genomic_DNA"/>
</dbReference>
<protein>
    <recommendedName>
        <fullName evidence="4">L-lactate oxidase</fullName>
    </recommendedName>
</protein>
<evidence type="ECO:0000313" key="8">
    <source>
        <dbReference type="Proteomes" id="UP000051063"/>
    </source>
</evidence>
<dbReference type="InterPro" id="IPR012133">
    <property type="entry name" value="Alpha-hydoxy_acid_DH_FMN"/>
</dbReference>
<dbReference type="PANTHER" id="PTHR10578">
    <property type="entry name" value="S -2-HYDROXY-ACID OXIDASE-RELATED"/>
    <property type="match status" value="1"/>
</dbReference>
<evidence type="ECO:0000256" key="2">
    <source>
        <dbReference type="ARBA" id="ARBA00023002"/>
    </source>
</evidence>
<reference evidence="7 8" key="1">
    <citation type="submission" date="2015-09" db="EMBL/GenBank/DDBJ databases">
        <title>Genome sequencing project for genomic taxonomy and phylogenomics of Bacillus-like bacteria.</title>
        <authorList>
            <person name="Liu B."/>
            <person name="Wang J."/>
            <person name="Zhu Y."/>
            <person name="Liu G."/>
            <person name="Chen Q."/>
            <person name="Chen Z."/>
            <person name="Lan J."/>
            <person name="Che J."/>
            <person name="Ge C."/>
            <person name="Shi H."/>
            <person name="Pan Z."/>
            <person name="Liu X."/>
        </authorList>
    </citation>
    <scope>NUCLEOTIDE SEQUENCE [LARGE SCALE GENOMIC DNA]</scope>
    <source>
        <strain evidence="7 8">DSM 8552</strain>
    </source>
</reference>
<dbReference type="InterPro" id="IPR013785">
    <property type="entry name" value="Aldolase_TIM"/>
</dbReference>
<comment type="similarity">
    <text evidence="3">Belongs to the FMN-dependent alpha-hydroxy acid dehydrogenase family.</text>
</comment>
<gene>
    <name evidence="7" type="ORF">AN963_12880</name>
</gene>
<feature type="domain" description="FMN hydroxy acid dehydrogenase" evidence="6">
    <location>
        <begin position="5"/>
        <end position="372"/>
    </location>
</feature>